<dbReference type="SUPFAM" id="SSF54695">
    <property type="entry name" value="POZ domain"/>
    <property type="match status" value="1"/>
</dbReference>
<protein>
    <recommendedName>
        <fullName evidence="3">BTB domain-containing protein</fullName>
    </recommendedName>
</protein>
<reference evidence="1 2" key="1">
    <citation type="journal article" date="2019" name="Mol. Biol. Evol.">
        <title>Blast fungal genomes show frequent chromosomal changes, gene gains and losses, and effector gene turnover.</title>
        <authorList>
            <person name="Gomez Luciano L.B."/>
            <person name="Jason Tsai I."/>
            <person name="Chuma I."/>
            <person name="Tosa Y."/>
            <person name="Chen Y.H."/>
            <person name="Li J.Y."/>
            <person name="Li M.Y."/>
            <person name="Jade Lu M.Y."/>
            <person name="Nakayashiki H."/>
            <person name="Li W.H."/>
        </authorList>
    </citation>
    <scope>NUCLEOTIDE SEQUENCE [LARGE SCALE GENOMIC DNA]</scope>
    <source>
        <strain evidence="1 2">NI907</strain>
    </source>
</reference>
<dbReference type="KEGG" id="pgri:PgNI_08520"/>
<evidence type="ECO:0000313" key="1">
    <source>
        <dbReference type="Proteomes" id="UP000515153"/>
    </source>
</evidence>
<evidence type="ECO:0008006" key="3">
    <source>
        <dbReference type="Google" id="ProtNLM"/>
    </source>
</evidence>
<dbReference type="AlphaFoldDB" id="A0A6P8AW58"/>
<gene>
    <name evidence="2" type="ORF">PgNI_08520</name>
</gene>
<sequence>MFRFLVGPNKSEFTIHSGLLAHHSAALKALVHGGFQEAQDGCVTWEDVEEGVFLSFWQYAYKVDYDNPGPLRQTVSKHVPTAHQEISSRTDETIDLEVVFAEMHRREQLTKCQLLWEDFTESFPSDIPKETRNNSDGAKRQSWMLVHHAKVYIFADRYGIDGLMDVSLQKLGRNLVDCSSSECSDIVDLTRYCLEELVPERLKRMVVLYVACKVEMLWKSDEFQELVESNGEFAKILIGSMLPRLD</sequence>
<evidence type="ECO:0000313" key="2">
    <source>
        <dbReference type="RefSeq" id="XP_030979158.1"/>
    </source>
</evidence>
<accession>A0A6P8AW58</accession>
<reference evidence="2" key="2">
    <citation type="submission" date="2019-10" db="EMBL/GenBank/DDBJ databases">
        <authorList>
            <consortium name="NCBI Genome Project"/>
        </authorList>
    </citation>
    <scope>NUCLEOTIDE SEQUENCE</scope>
    <source>
        <strain evidence="2">NI907</strain>
    </source>
</reference>
<keyword evidence="1" id="KW-1185">Reference proteome</keyword>
<dbReference type="PANTHER" id="PTHR47843:SF2">
    <property type="entry name" value="BTB DOMAIN-CONTAINING PROTEIN"/>
    <property type="match status" value="1"/>
</dbReference>
<name>A0A6P8AW58_PYRGI</name>
<dbReference type="Proteomes" id="UP000515153">
    <property type="component" value="Chromosome V"/>
</dbReference>
<dbReference type="RefSeq" id="XP_030979158.1">
    <property type="nucleotide sequence ID" value="XM_031128516.1"/>
</dbReference>
<dbReference type="PANTHER" id="PTHR47843">
    <property type="entry name" value="BTB DOMAIN-CONTAINING PROTEIN-RELATED"/>
    <property type="match status" value="1"/>
</dbReference>
<organism evidence="1 2">
    <name type="scientific">Pyricularia grisea</name>
    <name type="common">Crabgrass-specific blast fungus</name>
    <name type="synonym">Magnaporthe grisea</name>
    <dbReference type="NCBI Taxonomy" id="148305"/>
    <lineage>
        <taxon>Eukaryota</taxon>
        <taxon>Fungi</taxon>
        <taxon>Dikarya</taxon>
        <taxon>Ascomycota</taxon>
        <taxon>Pezizomycotina</taxon>
        <taxon>Sordariomycetes</taxon>
        <taxon>Sordariomycetidae</taxon>
        <taxon>Magnaporthales</taxon>
        <taxon>Pyriculariaceae</taxon>
        <taxon>Pyricularia</taxon>
    </lineage>
</organism>
<dbReference type="InterPro" id="IPR011333">
    <property type="entry name" value="SKP1/BTB/POZ_sf"/>
</dbReference>
<reference evidence="2" key="3">
    <citation type="submission" date="2025-08" db="UniProtKB">
        <authorList>
            <consortium name="RefSeq"/>
        </authorList>
    </citation>
    <scope>IDENTIFICATION</scope>
    <source>
        <strain evidence="2">NI907</strain>
    </source>
</reference>
<dbReference type="GeneID" id="41963424"/>
<proteinExistence type="predicted"/>
<dbReference type="Gene3D" id="3.30.710.10">
    <property type="entry name" value="Potassium Channel Kv1.1, Chain A"/>
    <property type="match status" value="1"/>
</dbReference>